<organism evidence="1 2">
    <name type="scientific">Helicobacter aurati</name>
    <dbReference type="NCBI Taxonomy" id="137778"/>
    <lineage>
        <taxon>Bacteria</taxon>
        <taxon>Pseudomonadati</taxon>
        <taxon>Campylobacterota</taxon>
        <taxon>Epsilonproteobacteria</taxon>
        <taxon>Campylobacterales</taxon>
        <taxon>Helicobacteraceae</taxon>
        <taxon>Helicobacter</taxon>
    </lineage>
</organism>
<evidence type="ECO:0000313" key="1">
    <source>
        <dbReference type="EMBL" id="RDU73353.1"/>
    </source>
</evidence>
<gene>
    <name evidence="1" type="ORF">CQA66_01415</name>
</gene>
<proteinExistence type="predicted"/>
<dbReference type="OrthoDB" id="5380073at2"/>
<protein>
    <recommendedName>
        <fullName evidence="3">Calcineurin-like phosphoesterase domain-containing protein</fullName>
    </recommendedName>
</protein>
<dbReference type="RefSeq" id="WP_104762967.1">
    <property type="nucleotide sequence ID" value="NZ_FZPM01000012.1"/>
</dbReference>
<dbReference type="AlphaFoldDB" id="A0A3D8J777"/>
<sequence length="217" mass="25442">MKITLDTFVISDTHFGHKGVLKKEPSRIAALNETHFNNFDEFSVNCWNQVVNTQDSVLHLGDLFFNNGYEILPRLYGKKMLILGNNDIGKCENLQDWKVIKRIKFKIKDKKEYQKIMEKKWGSALKNPYATGLITDINNVRIMFSHFPVGERKKNDKYWQARDIIDYAYSLTESEINIHGHIHSRASKQKYCFNASTEKLVFKPKKLRDILLEWANI</sequence>
<dbReference type="SUPFAM" id="SSF56300">
    <property type="entry name" value="Metallo-dependent phosphatases"/>
    <property type="match status" value="1"/>
</dbReference>
<dbReference type="Proteomes" id="UP000256424">
    <property type="component" value="Unassembled WGS sequence"/>
</dbReference>
<keyword evidence="2" id="KW-1185">Reference proteome</keyword>
<dbReference type="InterPro" id="IPR029052">
    <property type="entry name" value="Metallo-depent_PP-like"/>
</dbReference>
<evidence type="ECO:0000313" key="2">
    <source>
        <dbReference type="Proteomes" id="UP000256424"/>
    </source>
</evidence>
<reference evidence="1 2" key="1">
    <citation type="submission" date="2018-04" db="EMBL/GenBank/DDBJ databases">
        <title>Novel Campyloabacter and Helicobacter Species and Strains.</title>
        <authorList>
            <person name="Mannion A.J."/>
            <person name="Shen Z."/>
            <person name="Fox J.G."/>
        </authorList>
    </citation>
    <scope>NUCLEOTIDE SEQUENCE [LARGE SCALE GENOMIC DNA]</scope>
    <source>
        <strain evidence="1 2">MIT 97-5075</strain>
    </source>
</reference>
<dbReference type="Gene3D" id="3.60.21.10">
    <property type="match status" value="1"/>
</dbReference>
<comment type="caution">
    <text evidence="1">The sequence shown here is derived from an EMBL/GenBank/DDBJ whole genome shotgun (WGS) entry which is preliminary data.</text>
</comment>
<accession>A0A3D8J777</accession>
<evidence type="ECO:0008006" key="3">
    <source>
        <dbReference type="Google" id="ProtNLM"/>
    </source>
</evidence>
<dbReference type="EMBL" id="NXLW01000002">
    <property type="protein sequence ID" value="RDU73353.1"/>
    <property type="molecule type" value="Genomic_DNA"/>
</dbReference>
<name>A0A3D8J777_9HELI</name>